<evidence type="ECO:0008006" key="4">
    <source>
        <dbReference type="Google" id="ProtNLM"/>
    </source>
</evidence>
<proteinExistence type="predicted"/>
<reference evidence="2 3" key="1">
    <citation type="journal article" date="2019" name="Emerg. Microbes Infect.">
        <title>Comprehensive subspecies identification of 175 nontuberculous mycobacteria species based on 7547 genomic profiles.</title>
        <authorList>
            <person name="Matsumoto Y."/>
            <person name="Kinjo T."/>
            <person name="Motooka D."/>
            <person name="Nabeya D."/>
            <person name="Jung N."/>
            <person name="Uechi K."/>
            <person name="Horii T."/>
            <person name="Iida T."/>
            <person name="Fujita J."/>
            <person name="Nakamura S."/>
        </authorList>
    </citation>
    <scope>NUCLEOTIDE SEQUENCE [LARGE SCALE GENOMIC DNA]</scope>
    <source>
        <strain evidence="2 3">JCM 17899</strain>
    </source>
</reference>
<dbReference type="Proteomes" id="UP000467193">
    <property type="component" value="Chromosome"/>
</dbReference>
<dbReference type="KEGG" id="msei:MSEDJ_57820"/>
<evidence type="ECO:0000313" key="3">
    <source>
        <dbReference type="Proteomes" id="UP000467193"/>
    </source>
</evidence>
<feature type="compositionally biased region" description="Acidic residues" evidence="1">
    <location>
        <begin position="84"/>
        <end position="94"/>
    </location>
</feature>
<protein>
    <recommendedName>
        <fullName evidence="4">ATP-grasp-modified RiPP</fullName>
    </recommendedName>
</protein>
<dbReference type="AlphaFoldDB" id="A0A7I7R0K6"/>
<name>A0A7I7R0K6_9MYCO</name>
<sequence>MGLAGPGSAARRVSHRTVRAPGMADPNRGLTVATRGDPHPTIRKGRTVPRGQGIYENTDEPDGDDRGGTVQSADDVDTSKDTPDVDTDQGEPTD</sequence>
<evidence type="ECO:0000256" key="1">
    <source>
        <dbReference type="SAM" id="MobiDB-lite"/>
    </source>
</evidence>
<gene>
    <name evidence="2" type="ORF">MSEDJ_57820</name>
</gene>
<evidence type="ECO:0000313" key="2">
    <source>
        <dbReference type="EMBL" id="BBY31686.1"/>
    </source>
</evidence>
<keyword evidence="3" id="KW-1185">Reference proteome</keyword>
<feature type="region of interest" description="Disordered" evidence="1">
    <location>
        <begin position="1"/>
        <end position="94"/>
    </location>
</feature>
<organism evidence="2 3">
    <name type="scientific">Mycolicibacterium sediminis</name>
    <dbReference type="NCBI Taxonomy" id="1286180"/>
    <lineage>
        <taxon>Bacteria</taxon>
        <taxon>Bacillati</taxon>
        <taxon>Actinomycetota</taxon>
        <taxon>Actinomycetes</taxon>
        <taxon>Mycobacteriales</taxon>
        <taxon>Mycobacteriaceae</taxon>
        <taxon>Mycolicibacterium</taxon>
    </lineage>
</organism>
<dbReference type="EMBL" id="AP022588">
    <property type="protein sequence ID" value="BBY31686.1"/>
    <property type="molecule type" value="Genomic_DNA"/>
</dbReference>
<accession>A0A7I7R0K6</accession>